<name>A0ABQ2N9I9_9ACTN</name>
<dbReference type="SUPFAM" id="SSF54285">
    <property type="entry name" value="MoaD/ThiS"/>
    <property type="match status" value="1"/>
</dbReference>
<sequence length="67" mass="6687">MTAPMTVVVNGESRALEPGATVADLLPADPRGHAVALNGTVVLRADHATTPLTEGDVVEVVAAVQGG</sequence>
<dbReference type="Gene3D" id="3.10.20.30">
    <property type="match status" value="1"/>
</dbReference>
<accession>A0ABQ2N9I9</accession>
<dbReference type="EMBL" id="BMNI01000004">
    <property type="protein sequence ID" value="GGO89562.1"/>
    <property type="molecule type" value="Genomic_DNA"/>
</dbReference>
<dbReference type="Proteomes" id="UP000655410">
    <property type="component" value="Unassembled WGS sequence"/>
</dbReference>
<dbReference type="InterPro" id="IPR010035">
    <property type="entry name" value="Thi_S"/>
</dbReference>
<organism evidence="1 2">
    <name type="scientific">Nocardioides phosphati</name>
    <dbReference type="NCBI Taxonomy" id="1867775"/>
    <lineage>
        <taxon>Bacteria</taxon>
        <taxon>Bacillati</taxon>
        <taxon>Actinomycetota</taxon>
        <taxon>Actinomycetes</taxon>
        <taxon>Propionibacteriales</taxon>
        <taxon>Nocardioidaceae</taxon>
        <taxon>Nocardioides</taxon>
    </lineage>
</organism>
<dbReference type="InterPro" id="IPR016155">
    <property type="entry name" value="Mopterin_synth/thiamin_S_b"/>
</dbReference>
<dbReference type="PANTHER" id="PTHR34472">
    <property type="entry name" value="SULFUR CARRIER PROTEIN THIS"/>
    <property type="match status" value="1"/>
</dbReference>
<gene>
    <name evidence="1" type="primary">thiS</name>
    <name evidence="1" type="ORF">GCM10011584_19240</name>
</gene>
<dbReference type="Pfam" id="PF02597">
    <property type="entry name" value="ThiS"/>
    <property type="match status" value="1"/>
</dbReference>
<comment type="caution">
    <text evidence="1">The sequence shown here is derived from an EMBL/GenBank/DDBJ whole genome shotgun (WGS) entry which is preliminary data.</text>
</comment>
<dbReference type="PANTHER" id="PTHR34472:SF1">
    <property type="entry name" value="SULFUR CARRIER PROTEIN THIS"/>
    <property type="match status" value="1"/>
</dbReference>
<keyword evidence="2" id="KW-1185">Reference proteome</keyword>
<dbReference type="CDD" id="cd00565">
    <property type="entry name" value="Ubl_ThiS"/>
    <property type="match status" value="1"/>
</dbReference>
<dbReference type="InterPro" id="IPR003749">
    <property type="entry name" value="ThiS/MoaD-like"/>
</dbReference>
<dbReference type="RefSeq" id="WP_188783805.1">
    <property type="nucleotide sequence ID" value="NZ_BMNI01000004.1"/>
</dbReference>
<reference evidence="2" key="1">
    <citation type="journal article" date="2019" name="Int. J. Syst. Evol. Microbiol.">
        <title>The Global Catalogue of Microorganisms (GCM) 10K type strain sequencing project: providing services to taxonomists for standard genome sequencing and annotation.</title>
        <authorList>
            <consortium name="The Broad Institute Genomics Platform"/>
            <consortium name="The Broad Institute Genome Sequencing Center for Infectious Disease"/>
            <person name="Wu L."/>
            <person name="Ma J."/>
        </authorList>
    </citation>
    <scope>NUCLEOTIDE SEQUENCE [LARGE SCALE GENOMIC DNA]</scope>
    <source>
        <strain evidence="2">CGMCC 4.7371</strain>
    </source>
</reference>
<dbReference type="NCBIfam" id="TIGR01683">
    <property type="entry name" value="thiS"/>
    <property type="match status" value="1"/>
</dbReference>
<evidence type="ECO:0000313" key="1">
    <source>
        <dbReference type="EMBL" id="GGO89562.1"/>
    </source>
</evidence>
<proteinExistence type="predicted"/>
<dbReference type="InterPro" id="IPR012675">
    <property type="entry name" value="Beta-grasp_dom_sf"/>
</dbReference>
<evidence type="ECO:0000313" key="2">
    <source>
        <dbReference type="Proteomes" id="UP000655410"/>
    </source>
</evidence>
<protein>
    <submittedName>
        <fullName evidence="1">Thiamine biosynthesis protein ThiS</fullName>
    </submittedName>
</protein>